<dbReference type="GO" id="GO:0015562">
    <property type="term" value="F:efflux transmembrane transporter activity"/>
    <property type="evidence" value="ECO:0007669"/>
    <property type="project" value="InterPro"/>
</dbReference>
<feature type="coiled-coil region" evidence="9">
    <location>
        <begin position="200"/>
        <end position="258"/>
    </location>
</feature>
<dbReference type="GO" id="GO:0016020">
    <property type="term" value="C:membrane"/>
    <property type="evidence" value="ECO:0007669"/>
    <property type="project" value="UniProtKB-SubCell"/>
</dbReference>
<keyword evidence="7" id="KW-0998">Cell outer membrane</keyword>
<evidence type="ECO:0000256" key="2">
    <source>
        <dbReference type="ARBA" id="ARBA00007613"/>
    </source>
</evidence>
<dbReference type="AlphaFoldDB" id="A0A7Y7ZBW2"/>
<keyword evidence="4" id="KW-0812">Transmembrane</keyword>
<evidence type="ECO:0000256" key="8">
    <source>
        <dbReference type="ARBA" id="ARBA00023288"/>
    </source>
</evidence>
<dbReference type="InterPro" id="IPR010131">
    <property type="entry name" value="MdtP/NodT-like"/>
</dbReference>
<evidence type="ECO:0000313" key="11">
    <source>
        <dbReference type="EMBL" id="NWC82096.1"/>
    </source>
</evidence>
<dbReference type="RefSeq" id="WP_177010712.1">
    <property type="nucleotide sequence ID" value="NZ_JACARV010000051.1"/>
</dbReference>
<dbReference type="Pfam" id="PF02321">
    <property type="entry name" value="OEP"/>
    <property type="match status" value="1"/>
</dbReference>
<dbReference type="SUPFAM" id="SSF56954">
    <property type="entry name" value="Outer membrane efflux proteins (OEP)"/>
    <property type="match status" value="1"/>
</dbReference>
<dbReference type="PANTHER" id="PTHR30203:SF30">
    <property type="entry name" value="OUTER MEMBRANE PROTEIN-RELATED"/>
    <property type="match status" value="1"/>
</dbReference>
<evidence type="ECO:0000313" key="12">
    <source>
        <dbReference type="Proteomes" id="UP000542695"/>
    </source>
</evidence>
<dbReference type="InterPro" id="IPR003423">
    <property type="entry name" value="OMP_efflux"/>
</dbReference>
<evidence type="ECO:0000256" key="10">
    <source>
        <dbReference type="SAM" id="SignalP"/>
    </source>
</evidence>
<feature type="chain" id="PRO_5030747669" evidence="10">
    <location>
        <begin position="20"/>
        <end position="487"/>
    </location>
</feature>
<comment type="similarity">
    <text evidence="2">Belongs to the outer membrane factor (OMF) (TC 1.B.17) family.</text>
</comment>
<name>A0A7Y7ZBW2_PSEPU</name>
<organism evidence="11 12">
    <name type="scientific">Pseudomonas putida</name>
    <name type="common">Arthrobacter siderocapsulatus</name>
    <dbReference type="NCBI Taxonomy" id="303"/>
    <lineage>
        <taxon>Bacteria</taxon>
        <taxon>Pseudomonadati</taxon>
        <taxon>Pseudomonadota</taxon>
        <taxon>Gammaproteobacteria</taxon>
        <taxon>Pseudomonadales</taxon>
        <taxon>Pseudomonadaceae</taxon>
        <taxon>Pseudomonas</taxon>
    </lineage>
</organism>
<comment type="subcellular location">
    <subcellularLocation>
        <location evidence="1">Cell outer membrane</location>
    </subcellularLocation>
</comment>
<keyword evidence="5" id="KW-0472">Membrane</keyword>
<comment type="caution">
    <text evidence="11">The sequence shown here is derived from an EMBL/GenBank/DDBJ whole genome shotgun (WGS) entry which is preliminary data.</text>
</comment>
<evidence type="ECO:0000256" key="5">
    <source>
        <dbReference type="ARBA" id="ARBA00023136"/>
    </source>
</evidence>
<protein>
    <submittedName>
        <fullName evidence="11">TolC family protein</fullName>
    </submittedName>
</protein>
<keyword evidence="6" id="KW-0564">Palmitate</keyword>
<keyword evidence="9" id="KW-0175">Coiled coil</keyword>
<gene>
    <name evidence="11" type="ORF">HX798_17630</name>
</gene>
<keyword evidence="10" id="KW-0732">Signal</keyword>
<feature type="signal peptide" evidence="10">
    <location>
        <begin position="1"/>
        <end position="19"/>
    </location>
</feature>
<reference evidence="11 12" key="1">
    <citation type="submission" date="2020-04" db="EMBL/GenBank/DDBJ databases">
        <title>Molecular characterization of pseudomonads from Agaricus bisporus reveal novel blotch 2 pathogens in Western Europe.</title>
        <authorList>
            <person name="Taparia T."/>
            <person name="Krijger M."/>
            <person name="Haynes E."/>
            <person name="Elpinstone J.G."/>
            <person name="Noble R."/>
            <person name="Van Der Wolf J."/>
        </authorList>
    </citation>
    <scope>NUCLEOTIDE SEQUENCE [LARGE SCALE GENOMIC DNA]</scope>
    <source>
        <strain evidence="11 12">P7765</strain>
    </source>
</reference>
<evidence type="ECO:0000256" key="3">
    <source>
        <dbReference type="ARBA" id="ARBA00022452"/>
    </source>
</evidence>
<dbReference type="EMBL" id="JACARV010000051">
    <property type="protein sequence ID" value="NWC82096.1"/>
    <property type="molecule type" value="Genomic_DNA"/>
</dbReference>
<dbReference type="PANTHER" id="PTHR30203">
    <property type="entry name" value="OUTER MEMBRANE CATION EFFLUX PROTEIN"/>
    <property type="match status" value="1"/>
</dbReference>
<evidence type="ECO:0000256" key="7">
    <source>
        <dbReference type="ARBA" id="ARBA00023237"/>
    </source>
</evidence>
<dbReference type="Gene3D" id="1.20.1600.10">
    <property type="entry name" value="Outer membrane efflux proteins (OEP)"/>
    <property type="match status" value="1"/>
</dbReference>
<evidence type="ECO:0000256" key="1">
    <source>
        <dbReference type="ARBA" id="ARBA00004442"/>
    </source>
</evidence>
<evidence type="ECO:0000256" key="9">
    <source>
        <dbReference type="SAM" id="Coils"/>
    </source>
</evidence>
<keyword evidence="3" id="KW-1134">Transmembrane beta strand</keyword>
<accession>A0A7Y7ZBW2</accession>
<dbReference type="Proteomes" id="UP000542695">
    <property type="component" value="Unassembled WGS sequence"/>
</dbReference>
<keyword evidence="8" id="KW-0449">Lipoprotein</keyword>
<proteinExistence type="inferred from homology"/>
<evidence type="ECO:0000256" key="4">
    <source>
        <dbReference type="ARBA" id="ARBA00022692"/>
    </source>
</evidence>
<evidence type="ECO:0000256" key="6">
    <source>
        <dbReference type="ARBA" id="ARBA00023139"/>
    </source>
</evidence>
<sequence length="487" mass="53921">MTRWLVFLCSALLGGAVLAADPLQLPRSDHGFAVSATAWAASGGAEVSLELADAVALALRDNRAVRSAYLERIAQKFDLRVARDHYAPQLSLKARYLGNRNSDDHYREVQLAPAASLLTPYGTRLSLDWAYGQTRADRAGVHYRDGANLMVIQPLLRGAGREVASAPLRQALLAEQLNRLVLKDRVAEVITRTILHYRELLHAQEQLHIAQQALARAQQLVEVNQALIAAGRMAAFDKVQAEAEVAGQELALESSRNQLHASRLALAQVLAVDLATPLRAVEKVHVQRLQVDTAQALTQAEALQPAYLMQVITGEQALLELQVARNEQWWDVSLVGGASQTRQRPGNQAGWEHYVGLELEIPLGDLSRRQAEVRARVAVERQQVSLAEARQQLQRDVLTAVRDSQVRWRQLEIAARALALSRRKLEIEQEKLAVGRSSNFQVLSFESDLRHAQSVELDARIAYLNGQAELDRTLGNTLESWAVALND</sequence>